<evidence type="ECO:0000313" key="2">
    <source>
        <dbReference type="RefSeq" id="XP_073791537.1"/>
    </source>
</evidence>
<accession>A0AC58IBC8</accession>
<name>A0AC58IBC8_DANRE</name>
<gene>
    <name evidence="2" type="primary">LOC141379881</name>
</gene>
<protein>
    <submittedName>
        <fullName evidence="2">Uncharacterized protein</fullName>
    </submittedName>
</protein>
<keyword evidence="1" id="KW-1185">Reference proteome</keyword>
<sequence>MPTISGQVYIEGDVLIEERKEEESNGDMKEGDALINIKGAEGRVTEGGVEELQQSLGEELFYYKKPEPGMLSQNNSCSSSRMEENGEPVKEIDETHLKAEKEKLKVKGYLEAMQKDRTDFITGPMTSSLDVRKKDDRERQRKNTASFAMLSGGEETDEEEVEQQERQKRRKKMRRREPELLTGRFCLEMDEDEVPYIRRLRSRTDQKLQASKQFPILLKGHQAEYVPWANQDLEGLISRLPDIHEGAGKWIRHFEDETTGKLLAIGDIKALLAKILGGSRLNELFELSGLESAKDNLGDAASFDNHRRVIWETLRKEYPTQMDPRLLRGDQMDDTENPTSYIQRQLKRWRDDLEKNPEADTVLSTLFRTAILEAMPQPVKTKLEDVVGLHSKPFKEFCDYVSHAVEHYRKQELRLKQQERELQRRLTQLQLDELSSKKKKIQAPIKKEDDSIIMAPVAINPSSNTSMPPAGDQLHLSHKGVVQPPINIYVNTEPRRGNNWTRPNEAGRGRGRPMQVQRPRGFPTLCWGCNQPGHIQKDCPHENPCQQYMPQQWNQGMQSQPSWNQNRPQQQNREQQMTGPVNPWRGPNQGY</sequence>
<proteinExistence type="predicted"/>
<reference evidence="2" key="1">
    <citation type="submission" date="2025-08" db="UniProtKB">
        <authorList>
            <consortium name="RefSeq"/>
        </authorList>
    </citation>
    <scope>IDENTIFICATION</scope>
    <source>
        <strain evidence="2">Tuebingen</strain>
        <tissue evidence="2">Fibroblasts and whole tissue</tissue>
    </source>
</reference>
<organism evidence="1 2">
    <name type="scientific">Danio rerio</name>
    <name type="common">Zebrafish</name>
    <name type="synonym">Brachydanio rerio</name>
    <dbReference type="NCBI Taxonomy" id="7955"/>
    <lineage>
        <taxon>Eukaryota</taxon>
        <taxon>Metazoa</taxon>
        <taxon>Chordata</taxon>
        <taxon>Craniata</taxon>
        <taxon>Vertebrata</taxon>
        <taxon>Euteleostomi</taxon>
        <taxon>Actinopterygii</taxon>
        <taxon>Neopterygii</taxon>
        <taxon>Teleostei</taxon>
        <taxon>Ostariophysi</taxon>
        <taxon>Cypriniformes</taxon>
        <taxon>Danionidae</taxon>
        <taxon>Danioninae</taxon>
        <taxon>Danio</taxon>
    </lineage>
</organism>
<dbReference type="RefSeq" id="XP_073791537.1">
    <property type="nucleotide sequence ID" value="XM_073935436.1"/>
</dbReference>
<dbReference type="Proteomes" id="UP000000437">
    <property type="component" value="Chromosome 21"/>
</dbReference>
<evidence type="ECO:0000313" key="1">
    <source>
        <dbReference type="Proteomes" id="UP000000437"/>
    </source>
</evidence>